<accession>A0ABM9YZG3</accession>
<sequence>MLKTSVLLGGIGAGPATVIKSRLLAVFRQKGRAFKVASSSAVRLLA</sequence>
<organism evidence="1 2">
    <name type="scientific">Vibrio orientalis CIP 102891 = ATCC 33934</name>
    <dbReference type="NCBI Taxonomy" id="675816"/>
    <lineage>
        <taxon>Bacteria</taxon>
        <taxon>Pseudomonadati</taxon>
        <taxon>Pseudomonadota</taxon>
        <taxon>Gammaproteobacteria</taxon>
        <taxon>Vibrionales</taxon>
        <taxon>Vibrionaceae</taxon>
        <taxon>Vibrio</taxon>
        <taxon>Vibrio oreintalis group</taxon>
    </lineage>
</organism>
<dbReference type="Proteomes" id="UP000003515">
    <property type="component" value="Unassembled WGS sequence"/>
</dbReference>
<gene>
    <name evidence="1" type="ORF">VIA_003464</name>
</gene>
<evidence type="ECO:0000313" key="1">
    <source>
        <dbReference type="EMBL" id="EEX92819.1"/>
    </source>
</evidence>
<proteinExistence type="predicted"/>
<reference evidence="1 2" key="1">
    <citation type="submission" date="2009-10" db="EMBL/GenBank/DDBJ databases">
        <authorList>
            <consortium name="Los Alamos National Laboratory (LANL)"/>
            <consortium name="National Microbial Pathogen Data Resource (NMPDR)"/>
            <person name="Munk A.C."/>
            <person name="Chertkov O."/>
            <person name="Tapia R."/>
            <person name="Green L."/>
            <person name="Rogers Y."/>
            <person name="Detter J.C."/>
            <person name="Bruce D."/>
            <person name="Brettin T.S."/>
            <person name="Colwell R.R."/>
            <person name="Huq A."/>
            <person name="Grim C.J."/>
            <person name="Hasan N.A."/>
            <person name="Bartels D."/>
            <person name="Vonstein V."/>
        </authorList>
    </citation>
    <scope>NUCLEOTIDE SEQUENCE [LARGE SCALE GENOMIC DNA]</scope>
    <source>
        <strain evidence="1 2">CIP 102891</strain>
    </source>
</reference>
<protein>
    <submittedName>
        <fullName evidence="1">Uncharacterized protein</fullName>
    </submittedName>
</protein>
<keyword evidence="2" id="KW-1185">Reference proteome</keyword>
<comment type="caution">
    <text evidence="1">The sequence shown here is derived from an EMBL/GenBank/DDBJ whole genome shotgun (WGS) entry which is preliminary data.</text>
</comment>
<dbReference type="EMBL" id="ACZV01000005">
    <property type="protein sequence ID" value="EEX92819.1"/>
    <property type="molecule type" value="Genomic_DNA"/>
</dbReference>
<name>A0ABM9YZG3_VIBOR</name>
<evidence type="ECO:0000313" key="2">
    <source>
        <dbReference type="Proteomes" id="UP000003515"/>
    </source>
</evidence>